<proteinExistence type="predicted"/>
<keyword evidence="5" id="KW-0175">Coiled coil</keyword>
<comment type="subcellular location">
    <subcellularLocation>
        <location evidence="4">Nucleus</location>
    </subcellularLocation>
</comment>
<name>A0A7S2RJ05_9STRA</name>
<dbReference type="SUPFAM" id="SSF46689">
    <property type="entry name" value="Homeodomain-like"/>
    <property type="match status" value="1"/>
</dbReference>
<evidence type="ECO:0000256" key="4">
    <source>
        <dbReference type="PROSITE-ProRule" id="PRU00108"/>
    </source>
</evidence>
<dbReference type="Pfam" id="PF05920">
    <property type="entry name" value="Homeobox_KN"/>
    <property type="match status" value="1"/>
</dbReference>
<dbReference type="InterPro" id="IPR050224">
    <property type="entry name" value="TALE_homeobox"/>
</dbReference>
<evidence type="ECO:0000259" key="6">
    <source>
        <dbReference type="PROSITE" id="PS50071"/>
    </source>
</evidence>
<dbReference type="GO" id="GO:0005634">
    <property type="term" value="C:nucleus"/>
    <property type="evidence" value="ECO:0007669"/>
    <property type="project" value="UniProtKB-SubCell"/>
</dbReference>
<protein>
    <recommendedName>
        <fullName evidence="6">Homeobox domain-containing protein</fullName>
    </recommendedName>
</protein>
<dbReference type="InterPro" id="IPR009057">
    <property type="entry name" value="Homeodomain-like_sf"/>
</dbReference>
<keyword evidence="3 4" id="KW-0539">Nucleus</keyword>
<feature type="DNA-binding region" description="Homeobox" evidence="4">
    <location>
        <begin position="216"/>
        <end position="275"/>
    </location>
</feature>
<evidence type="ECO:0000256" key="1">
    <source>
        <dbReference type="ARBA" id="ARBA00023125"/>
    </source>
</evidence>
<keyword evidence="2 4" id="KW-0371">Homeobox</keyword>
<dbReference type="InterPro" id="IPR008422">
    <property type="entry name" value="KN_HD"/>
</dbReference>
<accession>A0A7S2RJ05</accession>
<feature type="domain" description="Homeobox" evidence="6">
    <location>
        <begin position="214"/>
        <end position="274"/>
    </location>
</feature>
<sequence length="310" mass="35586">MEGFLKNELLLEQLCMPIQQPEQQEDALSYMDTSDFDTDWAPEYEEHETGGKVQEIQVPSNELPSVKTQPSLSVLKKENLSVESEEEQLDEDIQCLLASGLIRTNDLGSAKRSIEDFESKLDSMLKEEEQFYTLFCGLTNTHRQNTLALQSKVQWAKTRIQFKRQFLYLLVTGANPATNAGTGSLLDDMFYRGFMLLDCTVDKNQLHSYEFLTGNRNKGRVKFCSKTKETLRKWFEHNAYPTEAVKKQIMQDADLSMQQVTNWFANERSRTSKRARDETTTSEVDSLDTLITAKIRKLGKFGDDLLQSLN</sequence>
<evidence type="ECO:0000313" key="7">
    <source>
        <dbReference type="EMBL" id="CAD9672566.1"/>
    </source>
</evidence>
<dbReference type="Gene3D" id="1.10.10.60">
    <property type="entry name" value="Homeodomain-like"/>
    <property type="match status" value="1"/>
</dbReference>
<dbReference type="EMBL" id="HBHK01006597">
    <property type="protein sequence ID" value="CAD9672566.1"/>
    <property type="molecule type" value="Transcribed_RNA"/>
</dbReference>
<evidence type="ECO:0000256" key="2">
    <source>
        <dbReference type="ARBA" id="ARBA00023155"/>
    </source>
</evidence>
<dbReference type="CDD" id="cd00086">
    <property type="entry name" value="homeodomain"/>
    <property type="match status" value="1"/>
</dbReference>
<feature type="coiled-coil region" evidence="5">
    <location>
        <begin position="72"/>
        <end position="127"/>
    </location>
</feature>
<dbReference type="GO" id="GO:0003677">
    <property type="term" value="F:DNA binding"/>
    <property type="evidence" value="ECO:0007669"/>
    <property type="project" value="UniProtKB-UniRule"/>
</dbReference>
<dbReference type="AlphaFoldDB" id="A0A7S2RJ05"/>
<dbReference type="PANTHER" id="PTHR11850">
    <property type="entry name" value="HOMEOBOX PROTEIN TRANSCRIPTION FACTORS"/>
    <property type="match status" value="1"/>
</dbReference>
<dbReference type="SMART" id="SM00389">
    <property type="entry name" value="HOX"/>
    <property type="match status" value="1"/>
</dbReference>
<evidence type="ECO:0000256" key="3">
    <source>
        <dbReference type="ARBA" id="ARBA00023242"/>
    </source>
</evidence>
<dbReference type="GO" id="GO:0006355">
    <property type="term" value="P:regulation of DNA-templated transcription"/>
    <property type="evidence" value="ECO:0007669"/>
    <property type="project" value="InterPro"/>
</dbReference>
<reference evidence="7" key="1">
    <citation type="submission" date="2021-01" db="EMBL/GenBank/DDBJ databases">
        <authorList>
            <person name="Corre E."/>
            <person name="Pelletier E."/>
            <person name="Niang G."/>
            <person name="Scheremetjew M."/>
            <person name="Finn R."/>
            <person name="Kale V."/>
            <person name="Holt S."/>
            <person name="Cochrane G."/>
            <person name="Meng A."/>
            <person name="Brown T."/>
            <person name="Cohen L."/>
        </authorList>
    </citation>
    <scope>NUCLEOTIDE SEQUENCE</scope>
    <source>
        <strain evidence="7">NY070348D</strain>
    </source>
</reference>
<organism evidence="7">
    <name type="scientific">Mucochytrium quahogii</name>
    <dbReference type="NCBI Taxonomy" id="96639"/>
    <lineage>
        <taxon>Eukaryota</taxon>
        <taxon>Sar</taxon>
        <taxon>Stramenopiles</taxon>
        <taxon>Bigyra</taxon>
        <taxon>Labyrinthulomycetes</taxon>
        <taxon>Thraustochytrida</taxon>
        <taxon>Thraustochytriidae</taxon>
        <taxon>Mucochytrium</taxon>
    </lineage>
</organism>
<dbReference type="PROSITE" id="PS50071">
    <property type="entry name" value="HOMEOBOX_2"/>
    <property type="match status" value="1"/>
</dbReference>
<dbReference type="InterPro" id="IPR001356">
    <property type="entry name" value="HD"/>
</dbReference>
<gene>
    <name evidence="7" type="ORF">QSP1433_LOCUS3988</name>
</gene>
<evidence type="ECO:0000256" key="5">
    <source>
        <dbReference type="SAM" id="Coils"/>
    </source>
</evidence>
<keyword evidence="1 4" id="KW-0238">DNA-binding</keyword>